<organism evidence="2 3">
    <name type="scientific">Flemingia macrophylla</name>
    <dbReference type="NCBI Taxonomy" id="520843"/>
    <lineage>
        <taxon>Eukaryota</taxon>
        <taxon>Viridiplantae</taxon>
        <taxon>Streptophyta</taxon>
        <taxon>Embryophyta</taxon>
        <taxon>Tracheophyta</taxon>
        <taxon>Spermatophyta</taxon>
        <taxon>Magnoliopsida</taxon>
        <taxon>eudicotyledons</taxon>
        <taxon>Gunneridae</taxon>
        <taxon>Pentapetalae</taxon>
        <taxon>rosids</taxon>
        <taxon>fabids</taxon>
        <taxon>Fabales</taxon>
        <taxon>Fabaceae</taxon>
        <taxon>Papilionoideae</taxon>
        <taxon>50 kb inversion clade</taxon>
        <taxon>NPAAA clade</taxon>
        <taxon>indigoferoid/millettioid clade</taxon>
        <taxon>Phaseoleae</taxon>
        <taxon>Flemingia</taxon>
    </lineage>
</organism>
<sequence>MQTPETKGNQLPPGSQHPNKLQKQNLLNFKILHNSLFIVLLFQDIQLRIPPPQESYFLARRRKERGASLKDGKPLVNCIVITNTHTYAILLEEYLNKTKPFIDYN</sequence>
<name>A0ABD1LAV8_9FABA</name>
<evidence type="ECO:0000313" key="3">
    <source>
        <dbReference type="Proteomes" id="UP001603857"/>
    </source>
</evidence>
<evidence type="ECO:0000256" key="1">
    <source>
        <dbReference type="SAM" id="MobiDB-lite"/>
    </source>
</evidence>
<dbReference type="AlphaFoldDB" id="A0ABD1LAV8"/>
<comment type="caution">
    <text evidence="2">The sequence shown here is derived from an EMBL/GenBank/DDBJ whole genome shotgun (WGS) entry which is preliminary data.</text>
</comment>
<dbReference type="EMBL" id="JBGMDY010000010">
    <property type="protein sequence ID" value="KAL2320670.1"/>
    <property type="molecule type" value="Genomic_DNA"/>
</dbReference>
<feature type="region of interest" description="Disordered" evidence="1">
    <location>
        <begin position="1"/>
        <end position="20"/>
    </location>
</feature>
<evidence type="ECO:0000313" key="2">
    <source>
        <dbReference type="EMBL" id="KAL2320670.1"/>
    </source>
</evidence>
<protein>
    <submittedName>
        <fullName evidence="2">Uncharacterized protein</fullName>
    </submittedName>
</protein>
<accession>A0ABD1LAV8</accession>
<reference evidence="2 3" key="1">
    <citation type="submission" date="2024-08" db="EMBL/GenBank/DDBJ databases">
        <title>Insights into the chromosomal genome structure of Flemingia macrophylla.</title>
        <authorList>
            <person name="Ding Y."/>
            <person name="Zhao Y."/>
            <person name="Bi W."/>
            <person name="Wu M."/>
            <person name="Zhao G."/>
            <person name="Gong Y."/>
            <person name="Li W."/>
            <person name="Zhang P."/>
        </authorList>
    </citation>
    <scope>NUCLEOTIDE SEQUENCE [LARGE SCALE GENOMIC DNA]</scope>
    <source>
        <strain evidence="2">DYQJB</strain>
        <tissue evidence="2">Leaf</tissue>
    </source>
</reference>
<dbReference type="Proteomes" id="UP001603857">
    <property type="component" value="Unassembled WGS sequence"/>
</dbReference>
<gene>
    <name evidence="2" type="ORF">Fmac_029639</name>
</gene>
<proteinExistence type="predicted"/>
<keyword evidence="3" id="KW-1185">Reference proteome</keyword>